<dbReference type="InterPro" id="IPR002156">
    <property type="entry name" value="RNaseH_domain"/>
</dbReference>
<dbReference type="Pfam" id="PF02022">
    <property type="entry name" value="Integrase_Zn"/>
    <property type="match status" value="1"/>
</dbReference>
<sequence length="268" mass="29897">EGSVQVLELQAVRIALELCPGPVNIVTDSKYVASLLPRLHRSLLKHVDNQLLFQQLTSLWHLLNARKAPFFIMHFSSHTSIPGFLTKGNAAADALVSSAQVDTYAQAKASHGFFHQSAHALQRQFQLNHQEAKDIIAMCPHCARIPMLQAQGTNPRGLCANALWQTDTTEYAPFGRLRFIHVSTDTFSHAIWATLHTTTNARHTIAHWLSAFLSEPLSLKTDNGPAYRSQSVHSFCKTWAISHSFGVPYNSTGQSIIEHSHLTLKRYL</sequence>
<dbReference type="EC" id="2.7.7.49" evidence="1"/>
<dbReference type="PROSITE" id="PS50879">
    <property type="entry name" value="RNASE_H_1"/>
    <property type="match status" value="1"/>
</dbReference>
<keyword evidence="14" id="KW-1185">Reference proteome</keyword>
<protein>
    <recommendedName>
        <fullName evidence="1">RNA-directed DNA polymerase</fullName>
        <ecNumber evidence="1">2.7.7.49</ecNumber>
    </recommendedName>
</protein>
<dbReference type="InterPro" id="IPR012337">
    <property type="entry name" value="RNaseH-like_sf"/>
</dbReference>
<evidence type="ECO:0000259" key="10">
    <source>
        <dbReference type="PROSITE" id="PS50876"/>
    </source>
</evidence>
<keyword evidence="6" id="KW-0255">Endonuclease</keyword>
<dbReference type="Pfam" id="PF00665">
    <property type="entry name" value="rve"/>
    <property type="match status" value="1"/>
</dbReference>
<dbReference type="InterPro" id="IPR001584">
    <property type="entry name" value="Integrase_cat-core"/>
</dbReference>
<dbReference type="GO" id="GO:0008270">
    <property type="term" value="F:zinc ion binding"/>
    <property type="evidence" value="ECO:0007669"/>
    <property type="project" value="UniProtKB-KW"/>
</dbReference>
<keyword evidence="9" id="KW-0862">Zinc</keyword>
<evidence type="ECO:0000256" key="1">
    <source>
        <dbReference type="ARBA" id="ARBA00012493"/>
    </source>
</evidence>
<keyword evidence="4" id="KW-0540">Nuclease</keyword>
<keyword evidence="3" id="KW-0548">Nucleotidyltransferase</keyword>
<dbReference type="EMBL" id="KL510054">
    <property type="protein sequence ID" value="KFO86151.1"/>
    <property type="molecule type" value="Genomic_DNA"/>
</dbReference>
<dbReference type="SUPFAM" id="SSF46919">
    <property type="entry name" value="N-terminal Zn binding domain of HIV integrase"/>
    <property type="match status" value="1"/>
</dbReference>
<evidence type="ECO:0000256" key="6">
    <source>
        <dbReference type="ARBA" id="ARBA00022759"/>
    </source>
</evidence>
<dbReference type="Pfam" id="PF00075">
    <property type="entry name" value="RNase_H"/>
    <property type="match status" value="1"/>
</dbReference>
<keyword evidence="8" id="KW-0695">RNA-directed DNA polymerase</keyword>
<dbReference type="GO" id="GO:0004523">
    <property type="term" value="F:RNA-DNA hybrid ribonuclease activity"/>
    <property type="evidence" value="ECO:0007669"/>
    <property type="project" value="InterPro"/>
</dbReference>
<evidence type="ECO:0000313" key="14">
    <source>
        <dbReference type="Proteomes" id="UP000054064"/>
    </source>
</evidence>
<feature type="domain" description="Integrase catalytic" evidence="12">
    <location>
        <begin position="151"/>
        <end position="268"/>
    </location>
</feature>
<evidence type="ECO:0000256" key="9">
    <source>
        <dbReference type="PROSITE-ProRule" id="PRU00450"/>
    </source>
</evidence>
<evidence type="ECO:0000256" key="3">
    <source>
        <dbReference type="ARBA" id="ARBA00022695"/>
    </source>
</evidence>
<evidence type="ECO:0000256" key="4">
    <source>
        <dbReference type="ARBA" id="ARBA00022722"/>
    </source>
</evidence>
<evidence type="ECO:0000256" key="5">
    <source>
        <dbReference type="ARBA" id="ARBA00022723"/>
    </source>
</evidence>
<organism evidence="13 14">
    <name type="scientific">Buceros rhinoceros silvestris</name>
    <dbReference type="NCBI Taxonomy" id="175836"/>
    <lineage>
        <taxon>Eukaryota</taxon>
        <taxon>Metazoa</taxon>
        <taxon>Chordata</taxon>
        <taxon>Craniata</taxon>
        <taxon>Vertebrata</taxon>
        <taxon>Euteleostomi</taxon>
        <taxon>Archelosauria</taxon>
        <taxon>Archosauria</taxon>
        <taxon>Dinosauria</taxon>
        <taxon>Saurischia</taxon>
        <taxon>Theropoda</taxon>
        <taxon>Coelurosauria</taxon>
        <taxon>Aves</taxon>
        <taxon>Neognathae</taxon>
        <taxon>Neoaves</taxon>
        <taxon>Telluraves</taxon>
        <taxon>Coraciimorphae</taxon>
        <taxon>Bucerotiformes</taxon>
        <taxon>Bucerotidae</taxon>
        <taxon>Buceros</taxon>
    </lineage>
</organism>
<evidence type="ECO:0000259" key="12">
    <source>
        <dbReference type="PROSITE" id="PS50994"/>
    </source>
</evidence>
<dbReference type="InterPro" id="IPR017856">
    <property type="entry name" value="Integrase-like_N"/>
</dbReference>
<feature type="domain" description="Integrase-type" evidence="10">
    <location>
        <begin position="102"/>
        <end position="143"/>
    </location>
</feature>
<dbReference type="PANTHER" id="PTHR41694:SF3">
    <property type="entry name" value="RNA-DIRECTED DNA POLYMERASE-RELATED"/>
    <property type="match status" value="1"/>
</dbReference>
<name>A0A091GRB3_BUCRH</name>
<dbReference type="PROSITE" id="PS50994">
    <property type="entry name" value="INTEGRASE"/>
    <property type="match status" value="1"/>
</dbReference>
<dbReference type="InterPro" id="IPR036397">
    <property type="entry name" value="RNaseH_sf"/>
</dbReference>
<keyword evidence="9" id="KW-0863">Zinc-finger</keyword>
<dbReference type="PROSITE" id="PS50876">
    <property type="entry name" value="ZF_INTEGRASE"/>
    <property type="match status" value="1"/>
</dbReference>
<dbReference type="AlphaFoldDB" id="A0A091GRB3"/>
<dbReference type="GO" id="GO:0035613">
    <property type="term" value="F:RNA stem-loop binding"/>
    <property type="evidence" value="ECO:0007669"/>
    <property type="project" value="TreeGrafter"/>
</dbReference>
<evidence type="ECO:0000256" key="8">
    <source>
        <dbReference type="ARBA" id="ARBA00022918"/>
    </source>
</evidence>
<dbReference type="Gene3D" id="1.10.10.200">
    <property type="match status" value="1"/>
</dbReference>
<dbReference type="GO" id="GO:0015074">
    <property type="term" value="P:DNA integration"/>
    <property type="evidence" value="ECO:0007669"/>
    <property type="project" value="InterPro"/>
</dbReference>
<evidence type="ECO:0000256" key="7">
    <source>
        <dbReference type="ARBA" id="ARBA00022801"/>
    </source>
</evidence>
<dbReference type="GO" id="GO:0003964">
    <property type="term" value="F:RNA-directed DNA polymerase activity"/>
    <property type="evidence" value="ECO:0007669"/>
    <property type="project" value="UniProtKB-KW"/>
</dbReference>
<evidence type="ECO:0000256" key="2">
    <source>
        <dbReference type="ARBA" id="ARBA00022679"/>
    </source>
</evidence>
<dbReference type="PANTHER" id="PTHR41694">
    <property type="entry name" value="ENDOGENOUS RETROVIRUS GROUP K MEMBER POL PROTEIN"/>
    <property type="match status" value="1"/>
</dbReference>
<dbReference type="Gene3D" id="3.30.420.10">
    <property type="entry name" value="Ribonuclease H-like superfamily/Ribonuclease H"/>
    <property type="match status" value="2"/>
</dbReference>
<reference evidence="13 14" key="1">
    <citation type="submission" date="2014-04" db="EMBL/GenBank/DDBJ databases">
        <title>Genome evolution of avian class.</title>
        <authorList>
            <person name="Zhang G."/>
            <person name="Li C."/>
        </authorList>
    </citation>
    <scope>NUCLEOTIDE SEQUENCE [LARGE SCALE GENOMIC DNA]</scope>
    <source>
        <strain evidence="13">BGI_N320</strain>
    </source>
</reference>
<proteinExistence type="predicted"/>
<accession>A0A091GRB3</accession>
<dbReference type="SUPFAM" id="SSF53098">
    <property type="entry name" value="Ribonuclease H-like"/>
    <property type="match status" value="2"/>
</dbReference>
<evidence type="ECO:0000313" key="13">
    <source>
        <dbReference type="EMBL" id="KFO86151.1"/>
    </source>
</evidence>
<evidence type="ECO:0000259" key="11">
    <source>
        <dbReference type="PROSITE" id="PS50879"/>
    </source>
</evidence>
<feature type="non-terminal residue" evidence="13">
    <location>
        <position position="1"/>
    </location>
</feature>
<dbReference type="Proteomes" id="UP000054064">
    <property type="component" value="Unassembled WGS sequence"/>
</dbReference>
<feature type="non-terminal residue" evidence="13">
    <location>
        <position position="268"/>
    </location>
</feature>
<dbReference type="InterPro" id="IPR003308">
    <property type="entry name" value="Integrase_Zn-bd_dom_N"/>
</dbReference>
<keyword evidence="5" id="KW-0479">Metal-binding</keyword>
<gene>
    <name evidence="13" type="ORF">N320_11776</name>
</gene>
<feature type="domain" description="RNase H type-1" evidence="11">
    <location>
        <begin position="1"/>
        <end position="101"/>
    </location>
</feature>
<keyword evidence="2" id="KW-0808">Transferase</keyword>
<keyword evidence="7" id="KW-0378">Hydrolase</keyword>